<protein>
    <submittedName>
        <fullName evidence="1">Uncharacterized protein</fullName>
    </submittedName>
</protein>
<dbReference type="Proteomes" id="UP000198781">
    <property type="component" value="Unassembled WGS sequence"/>
</dbReference>
<sequence length="92" mass="10304">MIRLADHQHRGVDAAATAASQDLTTRIVTPQGWVQVDIDKEALLRLGAHDEAASLQATLSRHLPRIHALALQLAWREPGATIRIREDDIWWP</sequence>
<dbReference type="STRING" id="187868.SAMN05192589_101296"/>
<evidence type="ECO:0000313" key="2">
    <source>
        <dbReference type="Proteomes" id="UP000198781"/>
    </source>
</evidence>
<reference evidence="1 2" key="1">
    <citation type="submission" date="2016-10" db="EMBL/GenBank/DDBJ databases">
        <authorList>
            <person name="de Groot N.N."/>
        </authorList>
    </citation>
    <scope>NUCLEOTIDE SEQUENCE [LARGE SCALE GENOMIC DNA]</scope>
    <source>
        <strain evidence="1 2">DSM 16619</strain>
    </source>
</reference>
<accession>A0A1G6J3T6</accession>
<name>A0A1G6J3T6_9BURK</name>
<dbReference type="RefSeq" id="WP_092739585.1">
    <property type="nucleotide sequence ID" value="NZ_FMZC01000001.1"/>
</dbReference>
<dbReference type="AlphaFoldDB" id="A0A1G6J3T6"/>
<proteinExistence type="predicted"/>
<evidence type="ECO:0000313" key="1">
    <source>
        <dbReference type="EMBL" id="SDC12636.1"/>
    </source>
</evidence>
<dbReference type="EMBL" id="FMZC01000001">
    <property type="protein sequence ID" value="SDC12636.1"/>
    <property type="molecule type" value="Genomic_DNA"/>
</dbReference>
<gene>
    <name evidence="1" type="ORF">SAMN05192589_101296</name>
</gene>
<organism evidence="1 2">
    <name type="scientific">Paracidovorax valerianellae</name>
    <dbReference type="NCBI Taxonomy" id="187868"/>
    <lineage>
        <taxon>Bacteria</taxon>
        <taxon>Pseudomonadati</taxon>
        <taxon>Pseudomonadota</taxon>
        <taxon>Betaproteobacteria</taxon>
        <taxon>Burkholderiales</taxon>
        <taxon>Comamonadaceae</taxon>
        <taxon>Paracidovorax</taxon>
    </lineage>
</organism>
<keyword evidence="2" id="KW-1185">Reference proteome</keyword>